<dbReference type="RefSeq" id="WP_085864590.1">
    <property type="nucleotide sequence ID" value="NZ_FWFT01000003.1"/>
</dbReference>
<proteinExistence type="predicted"/>
<dbReference type="Proteomes" id="UP000193623">
    <property type="component" value="Unassembled WGS sequence"/>
</dbReference>
<dbReference type="AlphaFoldDB" id="A0A1Y5SKE2"/>
<name>A0A1Y5SKE2_9RHOB</name>
<keyword evidence="1" id="KW-0472">Membrane</keyword>
<keyword evidence="1" id="KW-0812">Transmembrane</keyword>
<gene>
    <name evidence="2" type="ORF">PSJ8397_02177</name>
</gene>
<dbReference type="OrthoDB" id="7874312at2"/>
<keyword evidence="1" id="KW-1133">Transmembrane helix</keyword>
<protein>
    <submittedName>
        <fullName evidence="2">Uncharacterized protein</fullName>
    </submittedName>
</protein>
<evidence type="ECO:0000313" key="2">
    <source>
        <dbReference type="EMBL" id="SLN42830.1"/>
    </source>
</evidence>
<keyword evidence="3" id="KW-1185">Reference proteome</keyword>
<dbReference type="EMBL" id="FWFT01000003">
    <property type="protein sequence ID" value="SLN42830.1"/>
    <property type="molecule type" value="Genomic_DNA"/>
</dbReference>
<feature type="transmembrane region" description="Helical" evidence="1">
    <location>
        <begin position="92"/>
        <end position="116"/>
    </location>
</feature>
<organism evidence="2 3">
    <name type="scientific">Pseudooctadecabacter jejudonensis</name>
    <dbReference type="NCBI Taxonomy" id="1391910"/>
    <lineage>
        <taxon>Bacteria</taxon>
        <taxon>Pseudomonadati</taxon>
        <taxon>Pseudomonadota</taxon>
        <taxon>Alphaproteobacteria</taxon>
        <taxon>Rhodobacterales</taxon>
        <taxon>Paracoccaceae</taxon>
        <taxon>Pseudooctadecabacter</taxon>
    </lineage>
</organism>
<reference evidence="2 3" key="1">
    <citation type="submission" date="2017-03" db="EMBL/GenBank/DDBJ databases">
        <authorList>
            <person name="Afonso C.L."/>
            <person name="Miller P.J."/>
            <person name="Scott M.A."/>
            <person name="Spackman E."/>
            <person name="Goraichik I."/>
            <person name="Dimitrov K.M."/>
            <person name="Suarez D.L."/>
            <person name="Swayne D.E."/>
        </authorList>
    </citation>
    <scope>NUCLEOTIDE SEQUENCE [LARGE SCALE GENOMIC DNA]</scope>
    <source>
        <strain evidence="2 3">CECT 8397</strain>
    </source>
</reference>
<accession>A0A1Y5SKE2</accession>
<evidence type="ECO:0000313" key="3">
    <source>
        <dbReference type="Proteomes" id="UP000193623"/>
    </source>
</evidence>
<evidence type="ECO:0000256" key="1">
    <source>
        <dbReference type="SAM" id="Phobius"/>
    </source>
</evidence>
<sequence length="120" mass="13829">MTAKTYAEDIKTLIEDRLRLKSRSLSHAIRRAGRLLPAWARREARFIAQAETMMAHPKLRVRVDEAKLARAHADLTNYLRTIDPKERRKTRVLGILGTVSFNLIVIVAAFVTYLVWRGFV</sequence>